<name>A0A0W0S4C9_9GAMM</name>
<evidence type="ECO:0000256" key="3">
    <source>
        <dbReference type="ARBA" id="ARBA00022989"/>
    </source>
</evidence>
<comment type="subcellular location">
    <subcellularLocation>
        <location evidence="1">Membrane</location>
        <topology evidence="1">Multi-pass membrane protein</topology>
    </subcellularLocation>
</comment>
<dbReference type="Pfam" id="PF04193">
    <property type="entry name" value="PQ-loop"/>
    <property type="match status" value="1"/>
</dbReference>
<dbReference type="PATRIC" id="fig|29422.6.peg.2658"/>
<evidence type="ECO:0000256" key="5">
    <source>
        <dbReference type="SAM" id="Phobius"/>
    </source>
</evidence>
<dbReference type="Proteomes" id="UP000054742">
    <property type="component" value="Unassembled WGS sequence"/>
</dbReference>
<keyword evidence="7" id="KW-1185">Reference proteome</keyword>
<dbReference type="GO" id="GO:0016020">
    <property type="term" value="C:membrane"/>
    <property type="evidence" value="ECO:0007669"/>
    <property type="project" value="UniProtKB-SubCell"/>
</dbReference>
<evidence type="ECO:0000256" key="4">
    <source>
        <dbReference type="ARBA" id="ARBA00023136"/>
    </source>
</evidence>
<reference evidence="6 7" key="1">
    <citation type="submission" date="2015-11" db="EMBL/GenBank/DDBJ databases">
        <title>Genomic analysis of 38 Legionella species identifies large and diverse effector repertoires.</title>
        <authorList>
            <person name="Burstein D."/>
            <person name="Amaro F."/>
            <person name="Zusman T."/>
            <person name="Lifshitz Z."/>
            <person name="Cohen O."/>
            <person name="Gilbert J.A."/>
            <person name="Pupko T."/>
            <person name="Shuman H.A."/>
            <person name="Segal G."/>
        </authorList>
    </citation>
    <scope>NUCLEOTIDE SEQUENCE [LARGE SCALE GENOMIC DNA]</scope>
    <source>
        <strain evidence="6 7">ATCC 43878</strain>
    </source>
</reference>
<evidence type="ECO:0000313" key="6">
    <source>
        <dbReference type="EMBL" id="KTC78202.1"/>
    </source>
</evidence>
<dbReference type="EMBL" id="LNXV01000033">
    <property type="protein sequence ID" value="KTC78202.1"/>
    <property type="molecule type" value="Genomic_DNA"/>
</dbReference>
<dbReference type="AlphaFoldDB" id="A0A0W0S4C9"/>
<keyword evidence="3 5" id="KW-1133">Transmembrane helix</keyword>
<evidence type="ECO:0000313" key="7">
    <source>
        <dbReference type="Proteomes" id="UP000054742"/>
    </source>
</evidence>
<keyword evidence="2 5" id="KW-0812">Transmembrane</keyword>
<feature type="transmembrane region" description="Helical" evidence="5">
    <location>
        <begin position="34"/>
        <end position="51"/>
    </location>
</feature>
<accession>A0A0W0S4C9</accession>
<evidence type="ECO:0000256" key="2">
    <source>
        <dbReference type="ARBA" id="ARBA00022692"/>
    </source>
</evidence>
<evidence type="ECO:0000256" key="1">
    <source>
        <dbReference type="ARBA" id="ARBA00004141"/>
    </source>
</evidence>
<dbReference type="OrthoDB" id="6314474at2"/>
<proteinExistence type="predicted"/>
<dbReference type="InterPro" id="IPR006603">
    <property type="entry name" value="PQ-loop_rpt"/>
</dbReference>
<keyword evidence="4 5" id="KW-0472">Membrane</keyword>
<gene>
    <name evidence="6" type="ORF">Lbru_2494</name>
</gene>
<organism evidence="6 7">
    <name type="scientific">Legionella brunensis</name>
    <dbReference type="NCBI Taxonomy" id="29422"/>
    <lineage>
        <taxon>Bacteria</taxon>
        <taxon>Pseudomonadati</taxon>
        <taxon>Pseudomonadota</taxon>
        <taxon>Gammaproteobacteria</taxon>
        <taxon>Legionellales</taxon>
        <taxon>Legionellaceae</taxon>
        <taxon>Legionella</taxon>
    </lineage>
</organism>
<protein>
    <submittedName>
        <fullName evidence="6">PQ loop repeat protein</fullName>
    </submittedName>
</protein>
<feature type="transmembrane region" description="Helical" evidence="5">
    <location>
        <begin position="6"/>
        <end position="22"/>
    </location>
</feature>
<dbReference type="STRING" id="29422.Lbru_2494"/>
<feature type="transmembrane region" description="Helical" evidence="5">
    <location>
        <begin position="57"/>
        <end position="80"/>
    </location>
</feature>
<sequence length="83" mass="9533">MIANLMLIIATILLIISFIPFIKKILNTKSSKGISLTMMMLGILQSISFILHDLYFARYMMVIPFAVITIFFITLSILTIKYR</sequence>
<dbReference type="Gene3D" id="1.20.1280.290">
    <property type="match status" value="1"/>
</dbReference>
<comment type="caution">
    <text evidence="6">The sequence shown here is derived from an EMBL/GenBank/DDBJ whole genome shotgun (WGS) entry which is preliminary data.</text>
</comment>